<comment type="caution">
    <text evidence="1">The sequence shown here is derived from an EMBL/GenBank/DDBJ whole genome shotgun (WGS) entry which is preliminary data.</text>
</comment>
<organism evidence="1">
    <name type="scientific">marine sediment metagenome</name>
    <dbReference type="NCBI Taxonomy" id="412755"/>
    <lineage>
        <taxon>unclassified sequences</taxon>
        <taxon>metagenomes</taxon>
        <taxon>ecological metagenomes</taxon>
    </lineage>
</organism>
<name>A0A0F8X3K8_9ZZZZ</name>
<reference evidence="1" key="1">
    <citation type="journal article" date="2015" name="Nature">
        <title>Complex archaea that bridge the gap between prokaryotes and eukaryotes.</title>
        <authorList>
            <person name="Spang A."/>
            <person name="Saw J.H."/>
            <person name="Jorgensen S.L."/>
            <person name="Zaremba-Niedzwiedzka K."/>
            <person name="Martijn J."/>
            <person name="Lind A.E."/>
            <person name="van Eijk R."/>
            <person name="Schleper C."/>
            <person name="Guy L."/>
            <person name="Ettema T.J."/>
        </authorList>
    </citation>
    <scope>NUCLEOTIDE SEQUENCE</scope>
</reference>
<protein>
    <submittedName>
        <fullName evidence="1">Uncharacterized protein</fullName>
    </submittedName>
</protein>
<feature type="non-terminal residue" evidence="1">
    <location>
        <position position="21"/>
    </location>
</feature>
<gene>
    <name evidence="1" type="ORF">LCGC14_2993500</name>
</gene>
<dbReference type="AlphaFoldDB" id="A0A0F8X3K8"/>
<dbReference type="EMBL" id="LAZR01061474">
    <property type="protein sequence ID" value="KKK63513.1"/>
    <property type="molecule type" value="Genomic_DNA"/>
</dbReference>
<sequence>MNHVTAINSDLLHLKMGGLPS</sequence>
<evidence type="ECO:0000313" key="1">
    <source>
        <dbReference type="EMBL" id="KKK63513.1"/>
    </source>
</evidence>
<proteinExistence type="predicted"/>
<accession>A0A0F8X3K8</accession>